<feature type="signal peptide" evidence="2">
    <location>
        <begin position="1"/>
        <end position="22"/>
    </location>
</feature>
<dbReference type="Proteomes" id="UP000287651">
    <property type="component" value="Unassembled WGS sequence"/>
</dbReference>
<proteinExistence type="predicted"/>
<dbReference type="EMBL" id="AMZH03030150">
    <property type="protein sequence ID" value="RRT33004.1"/>
    <property type="molecule type" value="Genomic_DNA"/>
</dbReference>
<evidence type="ECO:0000256" key="1">
    <source>
        <dbReference type="SAM" id="MobiDB-lite"/>
    </source>
</evidence>
<accession>A0A426X0J3</accession>
<comment type="caution">
    <text evidence="3">The sequence shown here is derived from an EMBL/GenBank/DDBJ whole genome shotgun (WGS) entry which is preliminary data.</text>
</comment>
<evidence type="ECO:0000313" key="3">
    <source>
        <dbReference type="EMBL" id="RRT33004.1"/>
    </source>
</evidence>
<evidence type="ECO:0000256" key="2">
    <source>
        <dbReference type="SAM" id="SignalP"/>
    </source>
</evidence>
<feature type="chain" id="PRO_5019204169" evidence="2">
    <location>
        <begin position="23"/>
        <end position="50"/>
    </location>
</feature>
<dbReference type="AlphaFoldDB" id="A0A426X0J3"/>
<keyword evidence="2" id="KW-0732">Signal</keyword>
<sequence length="50" mass="4785">MASHAPALALVISLALLATCIAQSPASSPTAMPPSTTATPPTTSSPPPAS</sequence>
<name>A0A426X0J3_ENSVE</name>
<reference evidence="3 4" key="1">
    <citation type="journal article" date="2014" name="Agronomy (Basel)">
        <title>A Draft Genome Sequence for Ensete ventricosum, the Drought-Tolerant Tree Against Hunger.</title>
        <authorList>
            <person name="Harrison J."/>
            <person name="Moore K.A."/>
            <person name="Paszkiewicz K."/>
            <person name="Jones T."/>
            <person name="Grant M."/>
            <person name="Ambacheew D."/>
            <person name="Muzemil S."/>
            <person name="Studholme D.J."/>
        </authorList>
    </citation>
    <scope>NUCLEOTIDE SEQUENCE [LARGE SCALE GENOMIC DNA]</scope>
</reference>
<feature type="compositionally biased region" description="Low complexity" evidence="1">
    <location>
        <begin position="25"/>
        <end position="42"/>
    </location>
</feature>
<organism evidence="3 4">
    <name type="scientific">Ensete ventricosum</name>
    <name type="common">Abyssinian banana</name>
    <name type="synonym">Musa ensete</name>
    <dbReference type="NCBI Taxonomy" id="4639"/>
    <lineage>
        <taxon>Eukaryota</taxon>
        <taxon>Viridiplantae</taxon>
        <taxon>Streptophyta</taxon>
        <taxon>Embryophyta</taxon>
        <taxon>Tracheophyta</taxon>
        <taxon>Spermatophyta</taxon>
        <taxon>Magnoliopsida</taxon>
        <taxon>Liliopsida</taxon>
        <taxon>Zingiberales</taxon>
        <taxon>Musaceae</taxon>
        <taxon>Ensete</taxon>
    </lineage>
</organism>
<protein>
    <submittedName>
        <fullName evidence="3">Uncharacterized protein</fullName>
    </submittedName>
</protein>
<evidence type="ECO:0000313" key="4">
    <source>
        <dbReference type="Proteomes" id="UP000287651"/>
    </source>
</evidence>
<gene>
    <name evidence="3" type="ORF">B296_00044974</name>
</gene>
<feature type="non-terminal residue" evidence="3">
    <location>
        <position position="50"/>
    </location>
</feature>
<feature type="region of interest" description="Disordered" evidence="1">
    <location>
        <begin position="25"/>
        <end position="50"/>
    </location>
</feature>